<evidence type="ECO:0000256" key="9">
    <source>
        <dbReference type="ARBA" id="ARBA00046332"/>
    </source>
</evidence>
<keyword evidence="3" id="KW-0479">Metal-binding</keyword>
<accession>A0A1H6TUJ3</accession>
<comment type="similarity">
    <text evidence="9">Belongs to the Bfd family.</text>
</comment>
<evidence type="ECO:0000256" key="2">
    <source>
        <dbReference type="ARBA" id="ARBA00022714"/>
    </source>
</evidence>
<organism evidence="11 12">
    <name type="scientific">Allopseudospirillum japonicum</name>
    <dbReference type="NCBI Taxonomy" id="64971"/>
    <lineage>
        <taxon>Bacteria</taxon>
        <taxon>Pseudomonadati</taxon>
        <taxon>Pseudomonadota</taxon>
        <taxon>Gammaproteobacteria</taxon>
        <taxon>Oceanospirillales</taxon>
        <taxon>Oceanospirillaceae</taxon>
        <taxon>Allopseudospirillum</taxon>
    </lineage>
</organism>
<keyword evidence="4" id="KW-0249">Electron transport</keyword>
<keyword evidence="2" id="KW-0001">2Fe-2S</keyword>
<dbReference type="PANTHER" id="PTHR37424">
    <property type="entry name" value="BACTERIOFERRITIN-ASSOCIATED FERREDOXIN"/>
    <property type="match status" value="1"/>
</dbReference>
<dbReference type="InterPro" id="IPR041854">
    <property type="entry name" value="BFD-like_2Fe2S-bd_dom_sf"/>
</dbReference>
<keyword evidence="12" id="KW-1185">Reference proteome</keyword>
<keyword evidence="6" id="KW-0411">Iron-sulfur</keyword>
<keyword evidence="1" id="KW-0813">Transport</keyword>
<sequence>MYVCICNAVTETDVQTAIDAGCREWEDLQEVLGVAQVCGCCQDSAQALLAASVSADVATEKMPTVYAQGAKAIAEFAVKIWPPVAA</sequence>
<proteinExistence type="inferred from homology"/>
<dbReference type="STRING" id="64971.SAMN05421831_11229"/>
<gene>
    <name evidence="11" type="ORF">SAMN05421831_11229</name>
</gene>
<evidence type="ECO:0000256" key="3">
    <source>
        <dbReference type="ARBA" id="ARBA00022723"/>
    </source>
</evidence>
<evidence type="ECO:0000256" key="8">
    <source>
        <dbReference type="ARBA" id="ARBA00039386"/>
    </source>
</evidence>
<evidence type="ECO:0000256" key="1">
    <source>
        <dbReference type="ARBA" id="ARBA00022448"/>
    </source>
</evidence>
<dbReference type="GO" id="GO:0051537">
    <property type="term" value="F:2 iron, 2 sulfur cluster binding"/>
    <property type="evidence" value="ECO:0007669"/>
    <property type="project" value="UniProtKB-KW"/>
</dbReference>
<evidence type="ECO:0000256" key="6">
    <source>
        <dbReference type="ARBA" id="ARBA00023014"/>
    </source>
</evidence>
<dbReference type="PANTHER" id="PTHR37424:SF1">
    <property type="entry name" value="BACTERIOFERRITIN-ASSOCIATED FERREDOXIN"/>
    <property type="match status" value="1"/>
</dbReference>
<protein>
    <recommendedName>
        <fullName evidence="8">Bacterioferritin-associated ferredoxin</fullName>
    </recommendedName>
</protein>
<dbReference type="GO" id="GO:0046872">
    <property type="term" value="F:metal ion binding"/>
    <property type="evidence" value="ECO:0007669"/>
    <property type="project" value="UniProtKB-KW"/>
</dbReference>
<evidence type="ECO:0000256" key="7">
    <source>
        <dbReference type="ARBA" id="ARBA00034078"/>
    </source>
</evidence>
<keyword evidence="5" id="KW-0408">Iron</keyword>
<name>A0A1H6TUJ3_9GAMM</name>
<evidence type="ECO:0000256" key="4">
    <source>
        <dbReference type="ARBA" id="ARBA00022982"/>
    </source>
</evidence>
<dbReference type="EMBL" id="FNYH01000012">
    <property type="protein sequence ID" value="SEI83723.1"/>
    <property type="molecule type" value="Genomic_DNA"/>
</dbReference>
<dbReference type="InterPro" id="IPR007419">
    <property type="entry name" value="BFD-like_2Fe2S-bd_dom"/>
</dbReference>
<evidence type="ECO:0000256" key="5">
    <source>
        <dbReference type="ARBA" id="ARBA00023004"/>
    </source>
</evidence>
<reference evidence="12" key="1">
    <citation type="submission" date="2016-10" db="EMBL/GenBank/DDBJ databases">
        <authorList>
            <person name="Varghese N."/>
            <person name="Submissions S."/>
        </authorList>
    </citation>
    <scope>NUCLEOTIDE SEQUENCE [LARGE SCALE GENOMIC DNA]</scope>
    <source>
        <strain evidence="12">DSM 7165</strain>
    </source>
</reference>
<comment type="cofactor">
    <cofactor evidence="7">
        <name>[2Fe-2S] cluster</name>
        <dbReference type="ChEBI" id="CHEBI:190135"/>
    </cofactor>
</comment>
<dbReference type="AlphaFoldDB" id="A0A1H6TUJ3"/>
<dbReference type="InterPro" id="IPR052371">
    <property type="entry name" value="BFD-associated_ferredoxin"/>
</dbReference>
<dbReference type="OrthoDB" id="9815350at2"/>
<dbReference type="Pfam" id="PF04324">
    <property type="entry name" value="Fer2_BFD"/>
    <property type="match status" value="1"/>
</dbReference>
<dbReference type="Gene3D" id="1.10.10.1100">
    <property type="entry name" value="BFD-like [2Fe-2S]-binding domain"/>
    <property type="match status" value="1"/>
</dbReference>
<feature type="domain" description="BFD-like [2Fe-2S]-binding" evidence="10">
    <location>
        <begin position="2"/>
        <end position="50"/>
    </location>
</feature>
<evidence type="ECO:0000313" key="11">
    <source>
        <dbReference type="EMBL" id="SEI83723.1"/>
    </source>
</evidence>
<evidence type="ECO:0000313" key="12">
    <source>
        <dbReference type="Proteomes" id="UP000242999"/>
    </source>
</evidence>
<dbReference type="Proteomes" id="UP000242999">
    <property type="component" value="Unassembled WGS sequence"/>
</dbReference>
<evidence type="ECO:0000259" key="10">
    <source>
        <dbReference type="Pfam" id="PF04324"/>
    </source>
</evidence>
<dbReference type="RefSeq" id="WP_093311536.1">
    <property type="nucleotide sequence ID" value="NZ_FNYH01000012.1"/>
</dbReference>